<keyword evidence="1" id="KW-0812">Transmembrane</keyword>
<name>A0AAN9FL19_CLITE</name>
<keyword evidence="3" id="KW-1185">Reference proteome</keyword>
<dbReference type="EMBL" id="JAYKXN010000006">
    <property type="protein sequence ID" value="KAK7278442.1"/>
    <property type="molecule type" value="Genomic_DNA"/>
</dbReference>
<sequence>MRLWRLRVQIGKKKLQWDMMKVNVDIPSLSFHLKVDNAVEKINVEEDINEGTHEKVVTLPNAGEDARKREGGAISRFENVPKMGNAMETWRKLAVVTRTPSLTVDHCPCCGMATASSPVDLHLRFSGASLSSSHLYLCRVSVFGASVFVAASFTSAFRFLYSPIWLYSSAPFTLLACFVFFFHF</sequence>
<accession>A0AAN9FL19</accession>
<evidence type="ECO:0000313" key="3">
    <source>
        <dbReference type="Proteomes" id="UP001359559"/>
    </source>
</evidence>
<protein>
    <submittedName>
        <fullName evidence="2">Uncharacterized protein</fullName>
    </submittedName>
</protein>
<keyword evidence="1" id="KW-0472">Membrane</keyword>
<dbReference type="Proteomes" id="UP001359559">
    <property type="component" value="Unassembled WGS sequence"/>
</dbReference>
<evidence type="ECO:0000313" key="2">
    <source>
        <dbReference type="EMBL" id="KAK7278442.1"/>
    </source>
</evidence>
<feature type="transmembrane region" description="Helical" evidence="1">
    <location>
        <begin position="136"/>
        <end position="158"/>
    </location>
</feature>
<gene>
    <name evidence="2" type="ORF">RJT34_23470</name>
</gene>
<evidence type="ECO:0000256" key="1">
    <source>
        <dbReference type="SAM" id="Phobius"/>
    </source>
</evidence>
<feature type="transmembrane region" description="Helical" evidence="1">
    <location>
        <begin position="164"/>
        <end position="182"/>
    </location>
</feature>
<reference evidence="2 3" key="1">
    <citation type="submission" date="2024-01" db="EMBL/GenBank/DDBJ databases">
        <title>The genomes of 5 underutilized Papilionoideae crops provide insights into root nodulation and disease resistance.</title>
        <authorList>
            <person name="Yuan L."/>
        </authorList>
    </citation>
    <scope>NUCLEOTIDE SEQUENCE [LARGE SCALE GENOMIC DNA]</scope>
    <source>
        <strain evidence="2">LY-2023</strain>
        <tissue evidence="2">Leaf</tissue>
    </source>
</reference>
<organism evidence="2 3">
    <name type="scientific">Clitoria ternatea</name>
    <name type="common">Butterfly pea</name>
    <dbReference type="NCBI Taxonomy" id="43366"/>
    <lineage>
        <taxon>Eukaryota</taxon>
        <taxon>Viridiplantae</taxon>
        <taxon>Streptophyta</taxon>
        <taxon>Embryophyta</taxon>
        <taxon>Tracheophyta</taxon>
        <taxon>Spermatophyta</taxon>
        <taxon>Magnoliopsida</taxon>
        <taxon>eudicotyledons</taxon>
        <taxon>Gunneridae</taxon>
        <taxon>Pentapetalae</taxon>
        <taxon>rosids</taxon>
        <taxon>fabids</taxon>
        <taxon>Fabales</taxon>
        <taxon>Fabaceae</taxon>
        <taxon>Papilionoideae</taxon>
        <taxon>50 kb inversion clade</taxon>
        <taxon>NPAAA clade</taxon>
        <taxon>indigoferoid/millettioid clade</taxon>
        <taxon>Phaseoleae</taxon>
        <taxon>Clitoria</taxon>
    </lineage>
</organism>
<dbReference type="AlphaFoldDB" id="A0AAN9FL19"/>
<comment type="caution">
    <text evidence="2">The sequence shown here is derived from an EMBL/GenBank/DDBJ whole genome shotgun (WGS) entry which is preliminary data.</text>
</comment>
<keyword evidence="1" id="KW-1133">Transmembrane helix</keyword>
<proteinExistence type="predicted"/>